<dbReference type="Pfam" id="PF14305">
    <property type="entry name" value="ATPgrasp_TupA"/>
    <property type="match status" value="1"/>
</dbReference>
<evidence type="ECO:0008006" key="3">
    <source>
        <dbReference type="Google" id="ProtNLM"/>
    </source>
</evidence>
<keyword evidence="2" id="KW-1185">Reference proteome</keyword>
<name>A0A5C1YE08_9MICO</name>
<dbReference type="RefSeq" id="WP_149159261.1">
    <property type="nucleotide sequence ID" value="NZ_CP043505.1"/>
</dbReference>
<dbReference type="KEGG" id="ail:FLP10_01505"/>
<proteinExistence type="predicted"/>
<accession>A0A5C1YE08</accession>
<dbReference type="EMBL" id="CP043505">
    <property type="protein sequence ID" value="QEO13237.1"/>
    <property type="molecule type" value="Genomic_DNA"/>
</dbReference>
<protein>
    <recommendedName>
        <fullName evidence="3">ATP-grasp domain-containing protein</fullName>
    </recommendedName>
</protein>
<dbReference type="SUPFAM" id="SSF56059">
    <property type="entry name" value="Glutathione synthetase ATP-binding domain-like"/>
    <property type="match status" value="1"/>
</dbReference>
<dbReference type="AlphaFoldDB" id="A0A5C1YE08"/>
<evidence type="ECO:0000313" key="1">
    <source>
        <dbReference type="EMBL" id="QEO13237.1"/>
    </source>
</evidence>
<sequence length="412" mass="45396">MSFYLELIRARFNQRNDVSVDPVPWALDDKETAYTHASNRNYRTPRRVRTATAEEALAAGNAMGNRFVVKQPNRHSTMGVYVLERIADGRYLDLFSLEEKTDADIRAVGMAPEYWLAEECLDSGLVGKPIPLDYKVYAFRGMITHIVQIDRNVYPPRVAVFDGSFIPLEPGKDYTTDPARWLLEGHVYPRHAGAILQMASHLSLSLQTRFVRVDCYDTPEGPVFGEFTFASGPDDVGMLRYSARILDALDRAMNGESIPPLSGFGASAPRGTSLAGPERVLALLGAGAIDKDTRYGVSVARYVQPTFGQDSVRLALALIGYLNGDRSRAYTIQNILRGDRFSRERLSEFVEAALDFHDARASSGNPWHAARAAEIRLLDGQAGALESLQALAEAGSVQAQRVLQAHSARSSA</sequence>
<gene>
    <name evidence="1" type="ORF">FLP10_01505</name>
</gene>
<organism evidence="1 2">
    <name type="scientific">Agromyces intestinalis</name>
    <dbReference type="NCBI Taxonomy" id="2592652"/>
    <lineage>
        <taxon>Bacteria</taxon>
        <taxon>Bacillati</taxon>
        <taxon>Actinomycetota</taxon>
        <taxon>Actinomycetes</taxon>
        <taxon>Micrococcales</taxon>
        <taxon>Microbacteriaceae</taxon>
        <taxon>Agromyces</taxon>
    </lineage>
</organism>
<dbReference type="InterPro" id="IPR029465">
    <property type="entry name" value="ATPgrasp_TupA"/>
</dbReference>
<evidence type="ECO:0000313" key="2">
    <source>
        <dbReference type="Proteomes" id="UP000324678"/>
    </source>
</evidence>
<reference evidence="1 2" key="1">
    <citation type="submission" date="2019-09" db="EMBL/GenBank/DDBJ databases">
        <title>Genome sequencing of strain KACC 19306.</title>
        <authorList>
            <person name="Heo J."/>
            <person name="Kim S.-J."/>
            <person name="Kim J.-S."/>
            <person name="Hong S.-B."/>
            <person name="Kwon S.-W."/>
        </authorList>
    </citation>
    <scope>NUCLEOTIDE SEQUENCE [LARGE SCALE GENOMIC DNA]</scope>
    <source>
        <strain evidence="1 2">KACC 19306</strain>
    </source>
</reference>
<dbReference type="OrthoDB" id="9791827at2"/>
<dbReference type="Proteomes" id="UP000324678">
    <property type="component" value="Chromosome"/>
</dbReference>